<dbReference type="InParanoid" id="H6BVP0"/>
<name>H6BVP0_EXODN</name>
<dbReference type="Proteomes" id="UP000007304">
    <property type="component" value="Unassembled WGS sequence"/>
</dbReference>
<dbReference type="HOGENOM" id="CLU_1713262_0_0_1"/>
<sequence>MRHLISLLGIFTCFDNKICVQDQRGRHSCPPILAWIEFEAGSWLHRWHIHAVPAKGYRTARCIPTQPLTKAVQFIVIHSGHYCLGQSLHPPICRKGASATLQRIMMKHHQQCTAKCGDKSFHHAGSGFGCLCSARGDWCRRVLSINAVTEVGP</sequence>
<dbReference type="AlphaFoldDB" id="H6BVP0"/>
<dbReference type="RefSeq" id="XP_009156377.1">
    <property type="nucleotide sequence ID" value="XM_009158129.1"/>
</dbReference>
<dbReference type="VEuPathDB" id="FungiDB:HMPREF1120_04025"/>
<protein>
    <submittedName>
        <fullName evidence="1">Uncharacterized protein</fullName>
    </submittedName>
</protein>
<evidence type="ECO:0000313" key="1">
    <source>
        <dbReference type="EMBL" id="EHY55916.1"/>
    </source>
</evidence>
<accession>H6BVP0</accession>
<gene>
    <name evidence="1" type="ORF">HMPREF1120_04025</name>
</gene>
<reference evidence="1" key="1">
    <citation type="submission" date="2011-07" db="EMBL/GenBank/DDBJ databases">
        <title>The Genome Sequence of Exophiala (Wangiella) dermatitidis NIH/UT8656.</title>
        <authorList>
            <consortium name="The Broad Institute Genome Sequencing Platform"/>
            <person name="Cuomo C."/>
            <person name="Wang Z."/>
            <person name="Hunicke-Smith S."/>
            <person name="Szanislo P.J."/>
            <person name="Earl A."/>
            <person name="Young S.K."/>
            <person name="Zeng Q."/>
            <person name="Gargeya S."/>
            <person name="Fitzgerald M."/>
            <person name="Haas B."/>
            <person name="Abouelleil A."/>
            <person name="Alvarado L."/>
            <person name="Arachchi H.M."/>
            <person name="Berlin A."/>
            <person name="Brown A."/>
            <person name="Chapman S.B."/>
            <person name="Chen Z."/>
            <person name="Dunbar C."/>
            <person name="Freedman E."/>
            <person name="Gearin G."/>
            <person name="Gellesch M."/>
            <person name="Goldberg J."/>
            <person name="Griggs A."/>
            <person name="Gujja S."/>
            <person name="Heiman D."/>
            <person name="Howarth C."/>
            <person name="Larson L."/>
            <person name="Lui A."/>
            <person name="MacDonald P.J.P."/>
            <person name="Montmayeur A."/>
            <person name="Murphy C."/>
            <person name="Neiman D."/>
            <person name="Pearson M."/>
            <person name="Priest M."/>
            <person name="Roberts A."/>
            <person name="Saif S."/>
            <person name="Shea T."/>
            <person name="Shenoy N."/>
            <person name="Sisk P."/>
            <person name="Stolte C."/>
            <person name="Sykes S."/>
            <person name="Wortman J."/>
            <person name="Nusbaum C."/>
            <person name="Birren B."/>
        </authorList>
    </citation>
    <scope>NUCLEOTIDE SEQUENCE</scope>
    <source>
        <strain evidence="1">NIH/UT8656</strain>
    </source>
</reference>
<dbReference type="EMBL" id="JH226132">
    <property type="protein sequence ID" value="EHY55916.1"/>
    <property type="molecule type" value="Genomic_DNA"/>
</dbReference>
<proteinExistence type="predicted"/>
<organism evidence="1 2">
    <name type="scientific">Exophiala dermatitidis (strain ATCC 34100 / CBS 525.76 / NIH/UT8656)</name>
    <name type="common">Black yeast</name>
    <name type="synonym">Wangiella dermatitidis</name>
    <dbReference type="NCBI Taxonomy" id="858893"/>
    <lineage>
        <taxon>Eukaryota</taxon>
        <taxon>Fungi</taxon>
        <taxon>Dikarya</taxon>
        <taxon>Ascomycota</taxon>
        <taxon>Pezizomycotina</taxon>
        <taxon>Eurotiomycetes</taxon>
        <taxon>Chaetothyriomycetidae</taxon>
        <taxon>Chaetothyriales</taxon>
        <taxon>Herpotrichiellaceae</taxon>
        <taxon>Exophiala</taxon>
    </lineage>
</organism>
<evidence type="ECO:0000313" key="2">
    <source>
        <dbReference type="Proteomes" id="UP000007304"/>
    </source>
</evidence>
<dbReference type="GeneID" id="20308664"/>
<keyword evidence="2" id="KW-1185">Reference proteome</keyword>